<reference evidence="3 4" key="1">
    <citation type="journal article" date="2016" name="Nat. Commun.">
        <title>Thousands of microbial genomes shed light on interconnected biogeochemical processes in an aquifer system.</title>
        <authorList>
            <person name="Anantharaman K."/>
            <person name="Brown C.T."/>
            <person name="Hug L.A."/>
            <person name="Sharon I."/>
            <person name="Castelle C.J."/>
            <person name="Probst A.J."/>
            <person name="Thomas B.C."/>
            <person name="Singh A."/>
            <person name="Wilkins M.J."/>
            <person name="Karaoz U."/>
            <person name="Brodie E.L."/>
            <person name="Williams K.H."/>
            <person name="Hubbard S.S."/>
            <person name="Banfield J.F."/>
        </authorList>
    </citation>
    <scope>NUCLEOTIDE SEQUENCE [LARGE SCALE GENOMIC DNA]</scope>
</reference>
<evidence type="ECO:0000313" key="4">
    <source>
        <dbReference type="Proteomes" id="UP000177785"/>
    </source>
</evidence>
<keyword evidence="1" id="KW-0732">Signal</keyword>
<dbReference type="InterPro" id="IPR002035">
    <property type="entry name" value="VWF_A"/>
</dbReference>
<dbReference type="Pfam" id="PF00092">
    <property type="entry name" value="VWA"/>
    <property type="match status" value="1"/>
</dbReference>
<dbReference type="PANTHER" id="PTHR24020">
    <property type="entry name" value="COLLAGEN ALPHA"/>
    <property type="match status" value="1"/>
</dbReference>
<sequence length="452" mass="48756">MKKKILLSFVAVAVAVTTLPLFAAFEAHVINVTARIENALKVDPQFLNFGTVFPQEKLEKPVTIELSQSFKDEGRVDDVSYFIRQKPKCAITWANGTMFDETLAADGKTHLYTGTGHIKFDEVDKPFIDCGPAPRTLDTQKGEVWGVLPNLCPYLSKHSEIVSRDPLKYEDGALASFHEPWSFSGHTITWNDVRGHLAKAQNDLKDTWMIDLAVPCFGGYCAQDWEDFVHGVNPQANPAEYTQPIANEHKVFGCDLWVEVSGINLPGLGCAGKLDIVLVMDNSGSIDSTEYTAMKNAAKAFVDALLLSLNGPHGAKVSFASSATLDQMLTDDPTVLKTAIDLAQTGGSTNLSAGIDVAQAELVSPRDRADAPNLMIILTDGAPNSQADAITSANAAKAAGSQIYAVGIGTNVSTSAFLHDQIVSDVENDHYFDAANFSDLETILTGLVQCDN</sequence>
<name>A0A1G2G5Y2_9BACT</name>
<evidence type="ECO:0000259" key="2">
    <source>
        <dbReference type="PROSITE" id="PS50234"/>
    </source>
</evidence>
<dbReference type="Gene3D" id="3.40.50.410">
    <property type="entry name" value="von Willebrand factor, type A domain"/>
    <property type="match status" value="1"/>
</dbReference>
<accession>A0A1G2G5Y2</accession>
<gene>
    <name evidence="3" type="ORF">A2756_01505</name>
</gene>
<feature type="chain" id="PRO_5009582971" description="VWFA domain-containing protein" evidence="1">
    <location>
        <begin position="24"/>
        <end position="452"/>
    </location>
</feature>
<dbReference type="InterPro" id="IPR050525">
    <property type="entry name" value="ECM_Assembly_Org"/>
</dbReference>
<feature type="signal peptide" evidence="1">
    <location>
        <begin position="1"/>
        <end position="23"/>
    </location>
</feature>
<comment type="caution">
    <text evidence="3">The sequence shown here is derived from an EMBL/GenBank/DDBJ whole genome shotgun (WGS) entry which is preliminary data.</text>
</comment>
<dbReference type="Proteomes" id="UP000177785">
    <property type="component" value="Unassembled WGS sequence"/>
</dbReference>
<dbReference type="InterPro" id="IPR036465">
    <property type="entry name" value="vWFA_dom_sf"/>
</dbReference>
<evidence type="ECO:0000313" key="3">
    <source>
        <dbReference type="EMBL" id="OGZ45278.1"/>
    </source>
</evidence>
<evidence type="ECO:0000256" key="1">
    <source>
        <dbReference type="SAM" id="SignalP"/>
    </source>
</evidence>
<dbReference type="PANTHER" id="PTHR24020:SF20">
    <property type="entry name" value="PH DOMAIN-CONTAINING PROTEIN"/>
    <property type="match status" value="1"/>
</dbReference>
<protein>
    <recommendedName>
        <fullName evidence="2">VWFA domain-containing protein</fullName>
    </recommendedName>
</protein>
<dbReference type="EMBL" id="MHNL01000007">
    <property type="protein sequence ID" value="OGZ45278.1"/>
    <property type="molecule type" value="Genomic_DNA"/>
</dbReference>
<proteinExistence type="predicted"/>
<dbReference type="AlphaFoldDB" id="A0A1G2G5Y2"/>
<organism evidence="3 4">
    <name type="scientific">Candidatus Ryanbacteria bacterium RIFCSPHIGHO2_01_FULL_48_27</name>
    <dbReference type="NCBI Taxonomy" id="1802115"/>
    <lineage>
        <taxon>Bacteria</taxon>
        <taxon>Candidatus Ryaniibacteriota</taxon>
    </lineage>
</organism>
<dbReference type="CDD" id="cd00198">
    <property type="entry name" value="vWFA"/>
    <property type="match status" value="1"/>
</dbReference>
<dbReference type="STRING" id="1802115.A2756_01505"/>
<dbReference type="SUPFAM" id="SSF53300">
    <property type="entry name" value="vWA-like"/>
    <property type="match status" value="1"/>
</dbReference>
<dbReference type="SMART" id="SM00327">
    <property type="entry name" value="VWA"/>
    <property type="match status" value="1"/>
</dbReference>
<feature type="domain" description="VWFA" evidence="2">
    <location>
        <begin position="275"/>
        <end position="447"/>
    </location>
</feature>
<dbReference type="PROSITE" id="PS50234">
    <property type="entry name" value="VWFA"/>
    <property type="match status" value="1"/>
</dbReference>